<comment type="caution">
    <text evidence="2">The sequence shown here is derived from an EMBL/GenBank/DDBJ whole genome shotgun (WGS) entry which is preliminary data.</text>
</comment>
<feature type="coiled-coil region" evidence="1">
    <location>
        <begin position="20"/>
        <end position="82"/>
    </location>
</feature>
<protein>
    <submittedName>
        <fullName evidence="2">Lysis protein</fullName>
    </submittedName>
</protein>
<dbReference type="EMBL" id="JBHLXG010000010">
    <property type="protein sequence ID" value="MFC0227424.1"/>
    <property type="molecule type" value="Genomic_DNA"/>
</dbReference>
<dbReference type="Pfam" id="PF03245">
    <property type="entry name" value="Phage_lysis"/>
    <property type="match status" value="1"/>
</dbReference>
<keyword evidence="1" id="KW-0175">Coiled coil</keyword>
<dbReference type="Proteomes" id="UP001589792">
    <property type="component" value="Unassembled WGS sequence"/>
</dbReference>
<evidence type="ECO:0000313" key="3">
    <source>
        <dbReference type="Proteomes" id="UP001589792"/>
    </source>
</evidence>
<evidence type="ECO:0000313" key="2">
    <source>
        <dbReference type="EMBL" id="MFC0227424.1"/>
    </source>
</evidence>
<dbReference type="RefSeq" id="WP_380675960.1">
    <property type="nucleotide sequence ID" value="NZ_CP173186.1"/>
</dbReference>
<proteinExistence type="predicted"/>
<sequence>MSKYGLIVALLVAICLGWYVSSLLDDLDKVQQENKTLTQSLRIQSDLQIRANAIDMSRTRELRDAKSKIDDLQRAVADGVKRLHINATCKAPTATTTGSVADGTRARLTDAAQRYYFTLRHRIETAHSQIAGLQDYIRDVCLAR</sequence>
<organism evidence="2 3">
    <name type="scientific">Serratia aquatilis</name>
    <dbReference type="NCBI Taxonomy" id="1737515"/>
    <lineage>
        <taxon>Bacteria</taxon>
        <taxon>Pseudomonadati</taxon>
        <taxon>Pseudomonadota</taxon>
        <taxon>Gammaproteobacteria</taxon>
        <taxon>Enterobacterales</taxon>
        <taxon>Yersiniaceae</taxon>
        <taxon>Serratia</taxon>
    </lineage>
</organism>
<dbReference type="InterPro" id="IPR004929">
    <property type="entry name" value="I-spanin"/>
</dbReference>
<evidence type="ECO:0000256" key="1">
    <source>
        <dbReference type="SAM" id="Coils"/>
    </source>
</evidence>
<accession>A0ABV6EEJ8</accession>
<name>A0ABV6EEJ8_9GAMM</name>
<gene>
    <name evidence="2" type="ORF">ACFFJ3_13050</name>
</gene>
<keyword evidence="3" id="KW-1185">Reference proteome</keyword>
<reference evidence="2 3" key="1">
    <citation type="submission" date="2024-09" db="EMBL/GenBank/DDBJ databases">
        <authorList>
            <person name="Sun Q."/>
            <person name="Mori K."/>
        </authorList>
    </citation>
    <scope>NUCLEOTIDE SEQUENCE [LARGE SCALE GENOMIC DNA]</scope>
    <source>
        <strain evidence="2 3">CCM 8626</strain>
    </source>
</reference>